<keyword evidence="7 9" id="KW-1133">Transmembrane helix</keyword>
<keyword evidence="8 9" id="KW-0472">Membrane</keyword>
<comment type="function">
    <text evidence="9">Plasma membrane transporter mediating the uptake by cells of the water soluble vitamin B2/riboflavin that plays a key role in biochemical oxidation-reduction reactions of the carbohydrate, lipid, and amino acid metabolism.</text>
</comment>
<dbReference type="PANTHER" id="PTHR12929:SF6">
    <property type="entry name" value="SOLUTE CARRIER FAMILY 52, RIBOFLAVIN TRANSPORTER, MEMBER 3-B"/>
    <property type="match status" value="1"/>
</dbReference>
<feature type="transmembrane region" description="Helical" evidence="9">
    <location>
        <begin position="330"/>
        <end position="351"/>
    </location>
</feature>
<evidence type="ECO:0000256" key="3">
    <source>
        <dbReference type="ARBA" id="ARBA00006366"/>
    </source>
</evidence>
<dbReference type="Proteomes" id="UP001652642">
    <property type="component" value="Chromosome 4"/>
</dbReference>
<evidence type="ECO:0000256" key="1">
    <source>
        <dbReference type="ARBA" id="ARBA00000215"/>
    </source>
</evidence>
<dbReference type="InterPro" id="IPR009357">
    <property type="entry name" value="Riboflavin_transptr"/>
</dbReference>
<comment type="similarity">
    <text evidence="3 9">Belongs to the riboflavin transporter family.</text>
</comment>
<evidence type="ECO:0000256" key="2">
    <source>
        <dbReference type="ARBA" id="ARBA00004651"/>
    </source>
</evidence>
<reference evidence="12" key="1">
    <citation type="submission" date="2025-08" db="UniProtKB">
        <authorList>
            <consortium name="RefSeq"/>
        </authorList>
    </citation>
    <scope>IDENTIFICATION</scope>
</reference>
<accession>A0ABM5GDJ4</accession>
<feature type="compositionally biased region" description="Low complexity" evidence="10">
    <location>
        <begin position="415"/>
        <end position="430"/>
    </location>
</feature>
<proteinExistence type="inferred from homology"/>
<feature type="region of interest" description="Disordered" evidence="10">
    <location>
        <begin position="445"/>
        <end position="495"/>
    </location>
</feature>
<dbReference type="PANTHER" id="PTHR12929">
    <property type="entry name" value="SOLUTE CARRIER FAMILY 52"/>
    <property type="match status" value="1"/>
</dbReference>
<keyword evidence="4 9" id="KW-0813">Transport</keyword>
<evidence type="ECO:0000256" key="7">
    <source>
        <dbReference type="ARBA" id="ARBA00022989"/>
    </source>
</evidence>
<sequence length="504" mass="53086">MGLLIHSLVCLLGTGSWVAVNGIWVELPLMVPSVPEGWLLPSCLTIIIQLANVGPLAITLAHRFQPGRLGEVGIIYAILCLGLLACLLLAAFWRETSVVGGSPRSTALLSLLFFLALVDCTSSVTFLPYMRRLRPRYLTTYFIGEGLSGLLPGLMALGQGAGTFRCAQNASQGGNSTGPGQAQYEEGRFSVTAFFSFLGGMMALSLTAFVLLNHLPTAKRARAKKEPHCAGGNAGAAKGKGVAPDERPTSWASLSGSFRSGTYSCSQVAYIFGLLSWVNALTNGILPAIQSYSCLPYGNLAYHLSATLAALANPLACFLGMFLPNRSLVLMGLLSLAGTLLACYIMAMAVLSPCPLLRNGPLGAILIVSRSSPCTHPAKSHARPRPRPPACGRGPLSSSCCPPSLKAHRGAKRTASGSAAISPPSPGSSAAPCSFTSPSCTTLCSPPTHPGEGSSQSHTHRAPDGLPHSESKSTECLQVSTRGLRREEKEEEEDTFFKKIKLNF</sequence>
<evidence type="ECO:0000256" key="4">
    <source>
        <dbReference type="ARBA" id="ARBA00022448"/>
    </source>
</evidence>
<gene>
    <name evidence="12" type="primary">LOC110084834</name>
</gene>
<evidence type="ECO:0000256" key="5">
    <source>
        <dbReference type="ARBA" id="ARBA00022475"/>
    </source>
</evidence>
<dbReference type="RefSeq" id="XP_072855737.1">
    <property type="nucleotide sequence ID" value="XM_072999636.1"/>
</dbReference>
<protein>
    <recommendedName>
        <fullName evidence="9">Riboflavin transporter</fullName>
    </recommendedName>
</protein>
<dbReference type="GeneID" id="110084834"/>
<feature type="transmembrane region" description="Helical" evidence="9">
    <location>
        <begin position="301"/>
        <end position="323"/>
    </location>
</feature>
<comment type="catalytic activity">
    <reaction evidence="1 9">
        <text>riboflavin(in) = riboflavin(out)</text>
        <dbReference type="Rhea" id="RHEA:35015"/>
        <dbReference type="ChEBI" id="CHEBI:57986"/>
    </reaction>
</comment>
<evidence type="ECO:0000256" key="9">
    <source>
        <dbReference type="RuleBase" id="RU368035"/>
    </source>
</evidence>
<name>A0ABM5GDJ4_9SAUR</name>
<feature type="transmembrane region" description="Helical" evidence="9">
    <location>
        <begin position="105"/>
        <end position="126"/>
    </location>
</feature>
<comment type="subcellular location">
    <subcellularLocation>
        <location evidence="2 9">Cell membrane</location>
        <topology evidence="2 9">Multi-pass membrane protein</topology>
    </subcellularLocation>
</comment>
<evidence type="ECO:0000256" key="6">
    <source>
        <dbReference type="ARBA" id="ARBA00022692"/>
    </source>
</evidence>
<evidence type="ECO:0000256" key="10">
    <source>
        <dbReference type="SAM" id="MobiDB-lite"/>
    </source>
</evidence>
<comment type="caution">
    <text evidence="9">Lacks conserved residue(s) required for the propagation of feature annotation.</text>
</comment>
<feature type="compositionally biased region" description="Basic and acidic residues" evidence="10">
    <location>
        <begin position="461"/>
        <end position="473"/>
    </location>
</feature>
<evidence type="ECO:0000313" key="11">
    <source>
        <dbReference type="Proteomes" id="UP001652642"/>
    </source>
</evidence>
<evidence type="ECO:0000313" key="12">
    <source>
        <dbReference type="RefSeq" id="XP_072855737.1"/>
    </source>
</evidence>
<feature type="region of interest" description="Disordered" evidence="10">
    <location>
        <begin position="376"/>
        <end position="395"/>
    </location>
</feature>
<organism evidence="11 12">
    <name type="scientific">Pogona vitticeps</name>
    <name type="common">central bearded dragon</name>
    <dbReference type="NCBI Taxonomy" id="103695"/>
    <lineage>
        <taxon>Eukaryota</taxon>
        <taxon>Metazoa</taxon>
        <taxon>Chordata</taxon>
        <taxon>Craniata</taxon>
        <taxon>Vertebrata</taxon>
        <taxon>Euteleostomi</taxon>
        <taxon>Lepidosauria</taxon>
        <taxon>Squamata</taxon>
        <taxon>Bifurcata</taxon>
        <taxon>Unidentata</taxon>
        <taxon>Episquamata</taxon>
        <taxon>Toxicofera</taxon>
        <taxon>Iguania</taxon>
        <taxon>Acrodonta</taxon>
        <taxon>Agamidae</taxon>
        <taxon>Amphibolurinae</taxon>
        <taxon>Pogona</taxon>
    </lineage>
</organism>
<feature type="transmembrane region" description="Helical" evidence="9">
    <location>
        <begin position="38"/>
        <end position="61"/>
    </location>
</feature>
<feature type="transmembrane region" description="Helical" evidence="9">
    <location>
        <begin position="138"/>
        <end position="157"/>
    </location>
</feature>
<feature type="transmembrane region" description="Helical" evidence="9">
    <location>
        <begin position="193"/>
        <end position="215"/>
    </location>
</feature>
<evidence type="ECO:0000256" key="8">
    <source>
        <dbReference type="ARBA" id="ARBA00023136"/>
    </source>
</evidence>
<feature type="transmembrane region" description="Helical" evidence="9">
    <location>
        <begin position="268"/>
        <end position="289"/>
    </location>
</feature>
<keyword evidence="5 9" id="KW-1003">Cell membrane</keyword>
<feature type="region of interest" description="Disordered" evidence="10">
    <location>
        <begin position="404"/>
        <end position="430"/>
    </location>
</feature>
<dbReference type="Pfam" id="PF06237">
    <property type="entry name" value="SLC52_ribofla_tr"/>
    <property type="match status" value="1"/>
</dbReference>
<feature type="transmembrane region" description="Helical" evidence="9">
    <location>
        <begin position="73"/>
        <end position="93"/>
    </location>
</feature>
<keyword evidence="6 9" id="KW-0812">Transmembrane</keyword>
<keyword evidence="11" id="KW-1185">Reference proteome</keyword>
<feature type="region of interest" description="Disordered" evidence="10">
    <location>
        <begin position="226"/>
        <end position="245"/>
    </location>
</feature>